<dbReference type="InterPro" id="IPR009057">
    <property type="entry name" value="Homeodomain-like_sf"/>
</dbReference>
<evidence type="ECO:0000256" key="4">
    <source>
        <dbReference type="SAM" id="MobiDB-lite"/>
    </source>
</evidence>
<dbReference type="SUPFAM" id="SSF52317">
    <property type="entry name" value="Class I glutamine amidotransferase-like"/>
    <property type="match status" value="1"/>
</dbReference>
<dbReference type="Pfam" id="PF12833">
    <property type="entry name" value="HTH_18"/>
    <property type="match status" value="1"/>
</dbReference>
<dbReference type="Pfam" id="PF01965">
    <property type="entry name" value="DJ-1_PfpI"/>
    <property type="match status" value="1"/>
</dbReference>
<dbReference type="InterPro" id="IPR018060">
    <property type="entry name" value="HTH_AraC"/>
</dbReference>
<feature type="domain" description="HTH araC/xylS-type" evidence="5">
    <location>
        <begin position="251"/>
        <end position="349"/>
    </location>
</feature>
<dbReference type="Gene3D" id="1.10.10.60">
    <property type="entry name" value="Homeodomain-like"/>
    <property type="match status" value="1"/>
</dbReference>
<keyword evidence="2" id="KW-0238">DNA-binding</keyword>
<dbReference type="InterPro" id="IPR029062">
    <property type="entry name" value="Class_I_gatase-like"/>
</dbReference>
<dbReference type="PROSITE" id="PS01124">
    <property type="entry name" value="HTH_ARAC_FAMILY_2"/>
    <property type="match status" value="1"/>
</dbReference>
<evidence type="ECO:0000256" key="2">
    <source>
        <dbReference type="ARBA" id="ARBA00023125"/>
    </source>
</evidence>
<dbReference type="EMBL" id="WTVR01000023">
    <property type="protein sequence ID" value="NMF89375.1"/>
    <property type="molecule type" value="Genomic_DNA"/>
</dbReference>
<dbReference type="CDD" id="cd03136">
    <property type="entry name" value="GATase1_AraC_ArgR_like"/>
    <property type="match status" value="1"/>
</dbReference>
<evidence type="ECO:0000313" key="6">
    <source>
        <dbReference type="EMBL" id="NMF89375.1"/>
    </source>
</evidence>
<dbReference type="InterPro" id="IPR018062">
    <property type="entry name" value="HTH_AraC-typ_CS"/>
</dbReference>
<dbReference type="PRINTS" id="PR00032">
    <property type="entry name" value="HTHARAC"/>
</dbReference>
<dbReference type="Gene3D" id="3.40.50.880">
    <property type="match status" value="1"/>
</dbReference>
<dbReference type="InterPro" id="IPR020449">
    <property type="entry name" value="Tscrpt_reg_AraC-type_HTH"/>
</dbReference>
<dbReference type="InterPro" id="IPR052158">
    <property type="entry name" value="INH-QAR"/>
</dbReference>
<dbReference type="PROSITE" id="PS00041">
    <property type="entry name" value="HTH_ARAC_FAMILY_1"/>
    <property type="match status" value="1"/>
</dbReference>
<dbReference type="InterPro" id="IPR002818">
    <property type="entry name" value="DJ-1/PfpI"/>
</dbReference>
<keyword evidence="7" id="KW-1185">Reference proteome</keyword>
<evidence type="ECO:0000313" key="7">
    <source>
        <dbReference type="Proteomes" id="UP000652074"/>
    </source>
</evidence>
<gene>
    <name evidence="6" type="ORF">GPA26_12945</name>
</gene>
<evidence type="ECO:0000256" key="3">
    <source>
        <dbReference type="ARBA" id="ARBA00023163"/>
    </source>
</evidence>
<evidence type="ECO:0000256" key="1">
    <source>
        <dbReference type="ARBA" id="ARBA00023015"/>
    </source>
</evidence>
<dbReference type="PANTHER" id="PTHR43130:SF3">
    <property type="entry name" value="HTH-TYPE TRANSCRIPTIONAL REGULATOR RV1931C"/>
    <property type="match status" value="1"/>
</dbReference>
<evidence type="ECO:0000259" key="5">
    <source>
        <dbReference type="PROSITE" id="PS01124"/>
    </source>
</evidence>
<protein>
    <submittedName>
        <fullName evidence="6">Helix-turn-helix domain-containing protein</fullName>
    </submittedName>
</protein>
<dbReference type="SUPFAM" id="SSF46689">
    <property type="entry name" value="Homeodomain-like"/>
    <property type="match status" value="2"/>
</dbReference>
<proteinExistence type="predicted"/>
<keyword evidence="3" id="KW-0804">Transcription</keyword>
<comment type="caution">
    <text evidence="6">The sequence shown here is derived from an EMBL/GenBank/DDBJ whole genome shotgun (WGS) entry which is preliminary data.</text>
</comment>
<dbReference type="RefSeq" id="WP_169206745.1">
    <property type="nucleotide sequence ID" value="NZ_CP059560.1"/>
</dbReference>
<organism evidence="6 7">
    <name type="scientific">Aromatoleum petrolei</name>
    <dbReference type="NCBI Taxonomy" id="76116"/>
    <lineage>
        <taxon>Bacteria</taxon>
        <taxon>Pseudomonadati</taxon>
        <taxon>Pseudomonadota</taxon>
        <taxon>Betaproteobacteria</taxon>
        <taxon>Rhodocyclales</taxon>
        <taxon>Rhodocyclaceae</taxon>
        <taxon>Aromatoleum</taxon>
    </lineage>
</organism>
<dbReference type="SMART" id="SM00342">
    <property type="entry name" value="HTH_ARAC"/>
    <property type="match status" value="1"/>
</dbReference>
<name>A0ABX1MN50_9RHOO</name>
<reference evidence="6 7" key="1">
    <citation type="submission" date="2019-12" db="EMBL/GenBank/DDBJ databases">
        <title>Comparative genomics gives insights into the taxonomy of the Azoarcus-Aromatoleum group and reveals separate origins of nif in the plant-associated Azoarcus and non-plant-associated Aromatoleum sub-groups.</title>
        <authorList>
            <person name="Lafos M."/>
            <person name="Maluk M."/>
            <person name="Batista M."/>
            <person name="Junghare M."/>
            <person name="Carmona M."/>
            <person name="Faoro H."/>
            <person name="Cruz L.M."/>
            <person name="Battistoni F."/>
            <person name="De Souza E."/>
            <person name="Pedrosa F."/>
            <person name="Chen W.-M."/>
            <person name="Poole P.S."/>
            <person name="Dixon R.A."/>
            <person name="James E.K."/>
        </authorList>
    </citation>
    <scope>NUCLEOTIDE SEQUENCE [LARGE SCALE GENOMIC DNA]</scope>
    <source>
        <strain evidence="6 7">ToN1</strain>
    </source>
</reference>
<dbReference type="PANTHER" id="PTHR43130">
    <property type="entry name" value="ARAC-FAMILY TRANSCRIPTIONAL REGULATOR"/>
    <property type="match status" value="1"/>
</dbReference>
<sequence length="353" mass="39254">MADNPLQHQRKFDSRLRHSNQAHLPGQPAEGVPTTIHRRIGFLLLEHFSMMAFTGAVDAIVTANLVSGKPLYSFETYSLEGSTIRSDLAINISVDGDLRSIPVKTLDVLIVCGGYRSKLEPARPTVEKLREAARHRVMLGGLWNGSYLLAHAGLLDGYACTVHPDSRAGLEEVCPQVKLLAHPFVIDRDRISSAGANSALSMMLAVIRNHHGEEVVRGVEEILSCDRTLDDLPDLPMTALADDPTLPAALRTVLQLMKNNIEEPLSIDDLAQHAQVSRRQIDRMFQRYMNATPARYYLETRITRARRLLQQTNEPITSIAIACGFSGAPHFSRCYREFFGVSPSQVGARRRRP</sequence>
<keyword evidence="1" id="KW-0805">Transcription regulation</keyword>
<accession>A0ABX1MN50</accession>
<dbReference type="Proteomes" id="UP000652074">
    <property type="component" value="Unassembled WGS sequence"/>
</dbReference>
<feature type="region of interest" description="Disordered" evidence="4">
    <location>
        <begin position="1"/>
        <end position="32"/>
    </location>
</feature>